<organism evidence="3 4">
    <name type="scientific">Defluviitoga tunisiensis</name>
    <dbReference type="NCBI Taxonomy" id="1006576"/>
    <lineage>
        <taxon>Bacteria</taxon>
        <taxon>Thermotogati</taxon>
        <taxon>Thermotogota</taxon>
        <taxon>Thermotogae</taxon>
        <taxon>Petrotogales</taxon>
        <taxon>Petrotogaceae</taxon>
        <taxon>Defluviitoga</taxon>
    </lineage>
</organism>
<accession>A0A0C7NNN8</accession>
<dbReference type="Gene3D" id="3.40.50.720">
    <property type="entry name" value="NAD(P)-binding Rossmann-like Domain"/>
    <property type="match status" value="1"/>
</dbReference>
<dbReference type="OrthoDB" id="40945at2"/>
<dbReference type="Pfam" id="PF01408">
    <property type="entry name" value="GFO_IDH_MocA"/>
    <property type="match status" value="1"/>
</dbReference>
<dbReference type="InterPro" id="IPR036291">
    <property type="entry name" value="NAD(P)-bd_dom_sf"/>
</dbReference>
<gene>
    <name evidence="3" type="ORF">DTL3_0211</name>
</gene>
<evidence type="ECO:0000259" key="1">
    <source>
        <dbReference type="Pfam" id="PF01408"/>
    </source>
</evidence>
<dbReference type="HOGENOM" id="CLU_023194_17_1_0"/>
<dbReference type="SUPFAM" id="SSF55347">
    <property type="entry name" value="Glyceraldehyde-3-phosphate dehydrogenase-like, C-terminal domain"/>
    <property type="match status" value="1"/>
</dbReference>
<evidence type="ECO:0000259" key="2">
    <source>
        <dbReference type="Pfam" id="PF22725"/>
    </source>
</evidence>
<dbReference type="PANTHER" id="PTHR43708:SF3">
    <property type="entry name" value="OXIDOREDUCTASE"/>
    <property type="match status" value="1"/>
</dbReference>
<dbReference type="AlphaFoldDB" id="A0A0C7NNN8"/>
<protein>
    <submittedName>
        <fullName evidence="3">Putative dehydrogenases</fullName>
    </submittedName>
</protein>
<evidence type="ECO:0000313" key="3">
    <source>
        <dbReference type="EMBL" id="CEP77542.1"/>
    </source>
</evidence>
<dbReference type="Pfam" id="PF22725">
    <property type="entry name" value="GFO_IDH_MocA_C3"/>
    <property type="match status" value="1"/>
</dbReference>
<dbReference type="InterPro" id="IPR055170">
    <property type="entry name" value="GFO_IDH_MocA-like_dom"/>
</dbReference>
<dbReference type="InterPro" id="IPR051317">
    <property type="entry name" value="Gfo/Idh/MocA_oxidoreduct"/>
</dbReference>
<dbReference type="EMBL" id="LN824141">
    <property type="protein sequence ID" value="CEP77542.1"/>
    <property type="molecule type" value="Genomic_DNA"/>
</dbReference>
<dbReference type="SUPFAM" id="SSF51735">
    <property type="entry name" value="NAD(P)-binding Rossmann-fold domains"/>
    <property type="match status" value="1"/>
</dbReference>
<dbReference type="InterPro" id="IPR000683">
    <property type="entry name" value="Gfo/Idh/MocA-like_OxRdtase_N"/>
</dbReference>
<feature type="domain" description="Gfo/Idh/MocA-like oxidoreductase N-terminal" evidence="1">
    <location>
        <begin position="7"/>
        <end position="134"/>
    </location>
</feature>
<name>A0A0C7NNN8_DEFTU</name>
<dbReference type="KEGG" id="dtn:DTL3_0211"/>
<reference evidence="4" key="1">
    <citation type="submission" date="2014-11" db="EMBL/GenBank/DDBJ databases">
        <authorList>
            <person name="Wibberg D."/>
        </authorList>
    </citation>
    <scope>NUCLEOTIDE SEQUENCE [LARGE SCALE GENOMIC DNA]</scope>
    <source>
        <strain evidence="4">L3</strain>
    </source>
</reference>
<feature type="domain" description="GFO/IDH/MocA-like oxidoreductase" evidence="2">
    <location>
        <begin position="146"/>
        <end position="273"/>
    </location>
</feature>
<dbReference type="Gene3D" id="3.30.360.10">
    <property type="entry name" value="Dihydrodipicolinate Reductase, domain 2"/>
    <property type="match status" value="1"/>
</dbReference>
<dbReference type="GO" id="GO:0000166">
    <property type="term" value="F:nucleotide binding"/>
    <property type="evidence" value="ECO:0007669"/>
    <property type="project" value="InterPro"/>
</dbReference>
<evidence type="ECO:0000313" key="4">
    <source>
        <dbReference type="Proteomes" id="UP000032809"/>
    </source>
</evidence>
<proteinExistence type="predicted"/>
<dbReference type="Proteomes" id="UP000032809">
    <property type="component" value="Chromosome I"/>
</dbReference>
<dbReference type="STRING" id="1006576.DTL3_0211"/>
<sequence>MDGQLTYGMVGGALDSMIGESHRNAILLDGRAKIVSGCFSRNFKKTLLTGQKWKIKRDRLYRDYQQMVIEESRRKPKIDFVVIATPNISHYEIAKAFLEKGINVACEKPLTTTLQEAEHLKKIANQLDLLVCVTYSYTAFPVIPIARKIIRSGEIGSIRMVNAQYLQGWLAKPLENENKQSNWRLDPSQSGLSNTTADIGSHVENMISYLIEKDIQSLCAKLDTFVKPRKLEDNSIVMVNFKDGARGIYCMSQIAMGEKNNFNFSIYGSKGSLKWSYEHANTLNIIFEDSYKLIKKEDKILDGTNEGFKNLYSLFITDLINKKNGKKITNSNAHFQSINSGVRGMKFIEKCLESNKKGTWVKFN</sequence>
<keyword evidence="4" id="KW-1185">Reference proteome</keyword>
<dbReference type="PANTHER" id="PTHR43708">
    <property type="entry name" value="CONSERVED EXPRESSED OXIDOREDUCTASE (EUROFUNG)"/>
    <property type="match status" value="1"/>
</dbReference>
<dbReference type="RefSeq" id="WP_045087151.1">
    <property type="nucleotide sequence ID" value="NZ_LN824141.1"/>
</dbReference>